<reference evidence="2" key="1">
    <citation type="journal article" date="2022" name="Int. J. Mol. Sci.">
        <title>Draft Genome of Tanacetum Coccineum: Genomic Comparison of Closely Related Tanacetum-Family Plants.</title>
        <authorList>
            <person name="Yamashiro T."/>
            <person name="Shiraishi A."/>
            <person name="Nakayama K."/>
            <person name="Satake H."/>
        </authorList>
    </citation>
    <scope>NUCLEOTIDE SEQUENCE</scope>
</reference>
<evidence type="ECO:0000313" key="2">
    <source>
        <dbReference type="EMBL" id="GJT66673.1"/>
    </source>
</evidence>
<name>A0ABQ5FTH6_9ASTR</name>
<keyword evidence="1" id="KW-0812">Transmembrane</keyword>
<organism evidence="2 3">
    <name type="scientific">Tanacetum coccineum</name>
    <dbReference type="NCBI Taxonomy" id="301880"/>
    <lineage>
        <taxon>Eukaryota</taxon>
        <taxon>Viridiplantae</taxon>
        <taxon>Streptophyta</taxon>
        <taxon>Embryophyta</taxon>
        <taxon>Tracheophyta</taxon>
        <taxon>Spermatophyta</taxon>
        <taxon>Magnoliopsida</taxon>
        <taxon>eudicotyledons</taxon>
        <taxon>Gunneridae</taxon>
        <taxon>Pentapetalae</taxon>
        <taxon>asterids</taxon>
        <taxon>campanulids</taxon>
        <taxon>Asterales</taxon>
        <taxon>Asteraceae</taxon>
        <taxon>Asteroideae</taxon>
        <taxon>Anthemideae</taxon>
        <taxon>Anthemidinae</taxon>
        <taxon>Tanacetum</taxon>
    </lineage>
</organism>
<feature type="transmembrane region" description="Helical" evidence="1">
    <location>
        <begin position="12"/>
        <end position="35"/>
    </location>
</feature>
<comment type="caution">
    <text evidence="2">The sequence shown here is derived from an EMBL/GenBank/DDBJ whole genome shotgun (WGS) entry which is preliminary data.</text>
</comment>
<proteinExistence type="predicted"/>
<dbReference type="EMBL" id="BQNB010017736">
    <property type="protein sequence ID" value="GJT66673.1"/>
    <property type="molecule type" value="Genomic_DNA"/>
</dbReference>
<keyword evidence="1" id="KW-0472">Membrane</keyword>
<evidence type="ECO:0000313" key="3">
    <source>
        <dbReference type="Proteomes" id="UP001151760"/>
    </source>
</evidence>
<reference evidence="2" key="2">
    <citation type="submission" date="2022-01" db="EMBL/GenBank/DDBJ databases">
        <authorList>
            <person name="Yamashiro T."/>
            <person name="Shiraishi A."/>
            <person name="Satake H."/>
            <person name="Nakayama K."/>
        </authorList>
    </citation>
    <scope>NUCLEOTIDE SEQUENCE</scope>
</reference>
<evidence type="ECO:0000256" key="1">
    <source>
        <dbReference type="SAM" id="Phobius"/>
    </source>
</evidence>
<accession>A0ABQ5FTH6</accession>
<keyword evidence="1" id="KW-1133">Transmembrane helix</keyword>
<dbReference type="Proteomes" id="UP001151760">
    <property type="component" value="Unassembled WGS sequence"/>
</dbReference>
<gene>
    <name evidence="2" type="ORF">Tco_1018153</name>
</gene>
<keyword evidence="3" id="KW-1185">Reference proteome</keyword>
<sequence length="137" mass="14697">MACLLFKLARTTPIICLAIAKSVSISLCFATVHIFGKSVKLEVARSSARDEHVLYDDRSLPAISKDEFSKEVVLDDGGSSSATSLSFLLKREGDRSNYGSLVTLIGLNQDVGDDEQQVATQLSHTAGSSINDFNGVD</sequence>
<protein>
    <submittedName>
        <fullName evidence="2">Uncharacterized protein</fullName>
    </submittedName>
</protein>